<evidence type="ECO:0008006" key="3">
    <source>
        <dbReference type="Google" id="ProtNLM"/>
    </source>
</evidence>
<dbReference type="EMBL" id="CP021434">
    <property type="protein sequence ID" value="ARU63910.1"/>
    <property type="molecule type" value="Genomic_DNA"/>
</dbReference>
<proteinExistence type="predicted"/>
<organism evidence="1 2">
    <name type="scientific">Tumebacillus avium</name>
    <dbReference type="NCBI Taxonomy" id="1903704"/>
    <lineage>
        <taxon>Bacteria</taxon>
        <taxon>Bacillati</taxon>
        <taxon>Bacillota</taxon>
        <taxon>Bacilli</taxon>
        <taxon>Bacillales</taxon>
        <taxon>Alicyclobacillaceae</taxon>
        <taxon>Tumebacillus</taxon>
    </lineage>
</organism>
<reference evidence="2" key="1">
    <citation type="submission" date="2017-05" db="EMBL/GenBank/DDBJ databases">
        <authorList>
            <person name="Sung H."/>
        </authorList>
    </citation>
    <scope>NUCLEOTIDE SEQUENCE [LARGE SCALE GENOMIC DNA]</scope>
    <source>
        <strain evidence="2">AR23208</strain>
    </source>
</reference>
<dbReference type="AlphaFoldDB" id="A0A1Y0IU87"/>
<sequence>MKQQIQQQFGGQYSQLSTKDFNYIKDHMSWELLAMKKCAHYASECEDPQVAQLISQIGEMHQRHYTTLLQYFNPQSVQ</sequence>
<dbReference type="KEGG" id="tum:CBW65_13575"/>
<dbReference type="SUPFAM" id="SSF47240">
    <property type="entry name" value="Ferritin-like"/>
    <property type="match status" value="1"/>
</dbReference>
<name>A0A1Y0IU87_9BACL</name>
<protein>
    <recommendedName>
        <fullName evidence="3">Spore coat protein</fullName>
    </recommendedName>
</protein>
<keyword evidence="2" id="KW-1185">Reference proteome</keyword>
<evidence type="ECO:0000313" key="2">
    <source>
        <dbReference type="Proteomes" id="UP000195437"/>
    </source>
</evidence>
<gene>
    <name evidence="1" type="ORF">CBW65_13575</name>
</gene>
<dbReference type="InterPro" id="IPR009078">
    <property type="entry name" value="Ferritin-like_SF"/>
</dbReference>
<dbReference type="OrthoDB" id="1799385at2"/>
<dbReference type="Proteomes" id="UP000195437">
    <property type="component" value="Chromosome"/>
</dbReference>
<accession>A0A1Y0IU87</accession>
<evidence type="ECO:0000313" key="1">
    <source>
        <dbReference type="EMBL" id="ARU63910.1"/>
    </source>
</evidence>